<dbReference type="InterPro" id="IPR001647">
    <property type="entry name" value="HTH_TetR"/>
</dbReference>
<dbReference type="PANTHER" id="PTHR47506">
    <property type="entry name" value="TRANSCRIPTIONAL REGULATORY PROTEIN"/>
    <property type="match status" value="1"/>
</dbReference>
<accession>A0ABV3F0E8</accession>
<evidence type="ECO:0000256" key="2">
    <source>
        <dbReference type="ARBA" id="ARBA00023125"/>
    </source>
</evidence>
<sequence length="190" mass="21246">MTHSTAREPGKRERLTAAAATVLHEQGVEKTTLADIARAADVPVGNVYYYFKTKDELVAAAIDTHGDTLRALLAQLDALPTPRQRLEALVRGWVDQRDLAARYGCPTGTLASELDKRADGLDRKLAEHMRSLVDWAERQFHEMGHQRDARELAVALVAAYQGISVLTNTFREPELMATEGRRLQRWINSL</sequence>
<evidence type="ECO:0000256" key="1">
    <source>
        <dbReference type="ARBA" id="ARBA00023015"/>
    </source>
</evidence>
<comment type="caution">
    <text evidence="6">The sequence shown here is derived from an EMBL/GenBank/DDBJ whole genome shotgun (WGS) entry which is preliminary data.</text>
</comment>
<evidence type="ECO:0000256" key="3">
    <source>
        <dbReference type="ARBA" id="ARBA00023163"/>
    </source>
</evidence>
<dbReference type="InterPro" id="IPR009057">
    <property type="entry name" value="Homeodomain-like_sf"/>
</dbReference>
<dbReference type="SUPFAM" id="SSF46689">
    <property type="entry name" value="Homeodomain-like"/>
    <property type="match status" value="1"/>
</dbReference>
<evidence type="ECO:0000313" key="7">
    <source>
        <dbReference type="Proteomes" id="UP001551658"/>
    </source>
</evidence>
<reference evidence="6 7" key="1">
    <citation type="submission" date="2024-06" db="EMBL/GenBank/DDBJ databases">
        <title>The Natural Products Discovery Center: Release of the First 8490 Sequenced Strains for Exploring Actinobacteria Biosynthetic Diversity.</title>
        <authorList>
            <person name="Kalkreuter E."/>
            <person name="Kautsar S.A."/>
            <person name="Yang D."/>
            <person name="Bader C.D."/>
            <person name="Teijaro C.N."/>
            <person name="Fluegel L."/>
            <person name="Davis C.M."/>
            <person name="Simpson J.R."/>
            <person name="Lauterbach L."/>
            <person name="Steele A.D."/>
            <person name="Gui C."/>
            <person name="Meng S."/>
            <person name="Li G."/>
            <person name="Viehrig K."/>
            <person name="Ye F."/>
            <person name="Su P."/>
            <person name="Kiefer A.F."/>
            <person name="Nichols A."/>
            <person name="Cepeda A.J."/>
            <person name="Yan W."/>
            <person name="Fan B."/>
            <person name="Jiang Y."/>
            <person name="Adhikari A."/>
            <person name="Zheng C.-J."/>
            <person name="Schuster L."/>
            <person name="Cowan T.M."/>
            <person name="Smanski M.J."/>
            <person name="Chevrette M.G."/>
            <person name="De Carvalho L.P.S."/>
            <person name="Shen B."/>
        </authorList>
    </citation>
    <scope>NUCLEOTIDE SEQUENCE [LARGE SCALE GENOMIC DNA]</scope>
    <source>
        <strain evidence="6 7">NPDC050671</strain>
    </source>
</reference>
<evidence type="ECO:0000259" key="5">
    <source>
        <dbReference type="PROSITE" id="PS50977"/>
    </source>
</evidence>
<keyword evidence="3" id="KW-0804">Transcription</keyword>
<name>A0ABV3F0E8_9NOCA</name>
<evidence type="ECO:0000313" key="6">
    <source>
        <dbReference type="EMBL" id="MEV0361159.1"/>
    </source>
</evidence>
<keyword evidence="7" id="KW-1185">Reference proteome</keyword>
<dbReference type="EMBL" id="JBFAIH010000001">
    <property type="protein sequence ID" value="MEV0361159.1"/>
    <property type="molecule type" value="Genomic_DNA"/>
</dbReference>
<dbReference type="Gene3D" id="1.10.357.10">
    <property type="entry name" value="Tetracycline Repressor, domain 2"/>
    <property type="match status" value="1"/>
</dbReference>
<dbReference type="Proteomes" id="UP001551658">
    <property type="component" value="Unassembled WGS sequence"/>
</dbReference>
<dbReference type="Pfam" id="PF00440">
    <property type="entry name" value="TetR_N"/>
    <property type="match status" value="1"/>
</dbReference>
<feature type="DNA-binding region" description="H-T-H motif" evidence="4">
    <location>
        <begin position="32"/>
        <end position="51"/>
    </location>
</feature>
<dbReference type="Pfam" id="PF21993">
    <property type="entry name" value="TetR_C_13_2"/>
    <property type="match status" value="1"/>
</dbReference>
<dbReference type="PANTHER" id="PTHR47506:SF1">
    <property type="entry name" value="HTH-TYPE TRANSCRIPTIONAL REGULATOR YJDC"/>
    <property type="match status" value="1"/>
</dbReference>
<keyword evidence="2 4" id="KW-0238">DNA-binding</keyword>
<organism evidence="6 7">
    <name type="scientific">Nocardia fusca</name>
    <dbReference type="NCBI Taxonomy" id="941183"/>
    <lineage>
        <taxon>Bacteria</taxon>
        <taxon>Bacillati</taxon>
        <taxon>Actinomycetota</taxon>
        <taxon>Actinomycetes</taxon>
        <taxon>Mycobacteriales</taxon>
        <taxon>Nocardiaceae</taxon>
        <taxon>Nocardia</taxon>
    </lineage>
</organism>
<gene>
    <name evidence="6" type="ORF">AB0H72_00510</name>
</gene>
<dbReference type="SUPFAM" id="SSF48498">
    <property type="entry name" value="Tetracyclin repressor-like, C-terminal domain"/>
    <property type="match status" value="1"/>
</dbReference>
<dbReference type="RefSeq" id="WP_357971725.1">
    <property type="nucleotide sequence ID" value="NZ_JBFAIH010000001.1"/>
</dbReference>
<dbReference type="InterPro" id="IPR054156">
    <property type="entry name" value="YxaF_TetR_C"/>
</dbReference>
<dbReference type="PRINTS" id="PR00455">
    <property type="entry name" value="HTHTETR"/>
</dbReference>
<protein>
    <submittedName>
        <fullName evidence="6">TetR/AcrR family transcriptional regulator</fullName>
    </submittedName>
</protein>
<dbReference type="PROSITE" id="PS50977">
    <property type="entry name" value="HTH_TETR_2"/>
    <property type="match status" value="1"/>
</dbReference>
<dbReference type="InterPro" id="IPR036271">
    <property type="entry name" value="Tet_transcr_reg_TetR-rel_C_sf"/>
</dbReference>
<evidence type="ECO:0000256" key="4">
    <source>
        <dbReference type="PROSITE-ProRule" id="PRU00335"/>
    </source>
</evidence>
<keyword evidence="1" id="KW-0805">Transcription regulation</keyword>
<proteinExistence type="predicted"/>
<feature type="domain" description="HTH tetR-type" evidence="5">
    <location>
        <begin position="9"/>
        <end position="69"/>
    </location>
</feature>